<keyword evidence="1" id="KW-1133">Transmembrane helix</keyword>
<evidence type="ECO:0000256" key="1">
    <source>
        <dbReference type="SAM" id="Phobius"/>
    </source>
</evidence>
<organism evidence="2 3">
    <name type="scientific">Marinobacter fuscus</name>
    <dbReference type="NCBI Taxonomy" id="2109942"/>
    <lineage>
        <taxon>Bacteria</taxon>
        <taxon>Pseudomonadati</taxon>
        <taxon>Pseudomonadota</taxon>
        <taxon>Gammaproteobacteria</taxon>
        <taxon>Pseudomonadales</taxon>
        <taxon>Marinobacteraceae</taxon>
        <taxon>Marinobacter</taxon>
    </lineage>
</organism>
<keyword evidence="1" id="KW-0472">Membrane</keyword>
<keyword evidence="1" id="KW-0812">Transmembrane</keyword>
<gene>
    <name evidence="2" type="ORF">C7H09_18365</name>
</gene>
<dbReference type="RefSeq" id="WP_106765536.1">
    <property type="nucleotide sequence ID" value="NZ_PXNP01000109.1"/>
</dbReference>
<evidence type="ECO:0000313" key="3">
    <source>
        <dbReference type="Proteomes" id="UP000239866"/>
    </source>
</evidence>
<evidence type="ECO:0000313" key="2">
    <source>
        <dbReference type="EMBL" id="PSF05013.1"/>
    </source>
</evidence>
<feature type="transmembrane region" description="Helical" evidence="1">
    <location>
        <begin position="15"/>
        <end position="36"/>
    </location>
</feature>
<accession>A0A2T1K5J0</accession>
<dbReference type="EMBL" id="PXNP01000109">
    <property type="protein sequence ID" value="PSF05013.1"/>
    <property type="molecule type" value="Genomic_DNA"/>
</dbReference>
<dbReference type="Pfam" id="PF05751">
    <property type="entry name" value="FixH"/>
    <property type="match status" value="1"/>
</dbReference>
<name>A0A2T1K5J0_9GAMM</name>
<dbReference type="AlphaFoldDB" id="A0A2T1K5J0"/>
<protein>
    <submittedName>
        <fullName evidence="2">Nitrogen fixation protein FixH</fullName>
    </submittedName>
</protein>
<proteinExistence type="predicted"/>
<comment type="caution">
    <text evidence="2">The sequence shown here is derived from an EMBL/GenBank/DDBJ whole genome shotgun (WGS) entry which is preliminary data.</text>
</comment>
<reference evidence="2 3" key="1">
    <citation type="submission" date="2018-03" db="EMBL/GenBank/DDBJ databases">
        <title>Marinobacter brunus sp. nov., a marine bacterium of Gamma-proteobacteria isolated from the surface seawater of the South China Sea.</title>
        <authorList>
            <person name="Cheng H."/>
            <person name="Wu Y.-H."/>
            <person name="Xamxidin M."/>
            <person name="Xu X.-W."/>
        </authorList>
    </citation>
    <scope>NUCLEOTIDE SEQUENCE [LARGE SCALE GENOMIC DNA]</scope>
    <source>
        <strain evidence="2 3">NH169-3</strain>
    </source>
</reference>
<dbReference type="InterPro" id="IPR008620">
    <property type="entry name" value="FixH"/>
</dbReference>
<dbReference type="Proteomes" id="UP000239866">
    <property type="component" value="Unassembled WGS sequence"/>
</dbReference>
<sequence length="171" mass="19337">MTDKAPVAPWYRQPWFWFLTIFPLASILWGVTMLIISASLDTSMVSDDYSKEGRGINMAIARDHKAAEMGIEGELSFEGRKAELALTTRNGAADYPYVILNLYHPTLSENDRVIQFQRLANGEYSGRLLEDLSGRWYYDLQSPENDWRVKGEIRLPATQAVILSAGSESKD</sequence>
<dbReference type="OrthoDB" id="5295180at2"/>
<keyword evidence="3" id="KW-1185">Reference proteome</keyword>